<protein>
    <submittedName>
        <fullName evidence="2">Protein EMBRYONIC FLOWER 1</fullName>
    </submittedName>
</protein>
<reference evidence="2" key="1">
    <citation type="submission" date="2015-07" db="EMBL/GenBank/DDBJ databases">
        <title>Transcriptome Assembly of Anthurium amnicola.</title>
        <authorList>
            <person name="Suzuki J."/>
        </authorList>
    </citation>
    <scope>NUCLEOTIDE SEQUENCE</scope>
</reference>
<evidence type="ECO:0000256" key="1">
    <source>
        <dbReference type="SAM" id="MobiDB-lite"/>
    </source>
</evidence>
<feature type="region of interest" description="Disordered" evidence="1">
    <location>
        <begin position="499"/>
        <end position="527"/>
    </location>
</feature>
<evidence type="ECO:0000313" key="2">
    <source>
        <dbReference type="EMBL" id="JAT44660.1"/>
    </source>
</evidence>
<feature type="region of interest" description="Disordered" evidence="1">
    <location>
        <begin position="1"/>
        <end position="20"/>
    </location>
</feature>
<dbReference type="GO" id="GO:0045892">
    <property type="term" value="P:negative regulation of DNA-templated transcription"/>
    <property type="evidence" value="ECO:0007669"/>
    <property type="project" value="InterPro"/>
</dbReference>
<feature type="non-terminal residue" evidence="2">
    <location>
        <position position="1276"/>
    </location>
</feature>
<gene>
    <name evidence="2" type="primary">EMF1_1</name>
    <name evidence="2" type="ORF">g.112358</name>
</gene>
<feature type="compositionally biased region" description="Polar residues" evidence="1">
    <location>
        <begin position="514"/>
        <end position="525"/>
    </location>
</feature>
<name>A0A1D1XQI8_9ARAE</name>
<dbReference type="AlphaFoldDB" id="A0A1D1XQI8"/>
<dbReference type="EMBL" id="GDJX01023276">
    <property type="protein sequence ID" value="JAT44660.1"/>
    <property type="molecule type" value="Transcribed_RNA"/>
</dbReference>
<dbReference type="PANTHER" id="PTHR35504:SF1">
    <property type="entry name" value="PROTEIN EMBRYONIC FLOWER 1"/>
    <property type="match status" value="1"/>
</dbReference>
<feature type="compositionally biased region" description="Polar residues" evidence="1">
    <location>
        <begin position="7"/>
        <end position="20"/>
    </location>
</feature>
<feature type="region of interest" description="Disordered" evidence="1">
    <location>
        <begin position="1167"/>
        <end position="1205"/>
    </location>
</feature>
<organism evidence="2">
    <name type="scientific">Anthurium amnicola</name>
    <dbReference type="NCBI Taxonomy" id="1678845"/>
    <lineage>
        <taxon>Eukaryota</taxon>
        <taxon>Viridiplantae</taxon>
        <taxon>Streptophyta</taxon>
        <taxon>Embryophyta</taxon>
        <taxon>Tracheophyta</taxon>
        <taxon>Spermatophyta</taxon>
        <taxon>Magnoliopsida</taxon>
        <taxon>Liliopsida</taxon>
        <taxon>Araceae</taxon>
        <taxon>Pothoideae</taxon>
        <taxon>Potheae</taxon>
        <taxon>Anthurium</taxon>
    </lineage>
</organism>
<dbReference type="PANTHER" id="PTHR35504">
    <property type="entry name" value="PROTEIN EMBRYONIC FLOWER 1"/>
    <property type="match status" value="1"/>
</dbReference>
<feature type="region of interest" description="Disordered" evidence="1">
    <location>
        <begin position="860"/>
        <end position="881"/>
    </location>
</feature>
<dbReference type="GO" id="GO:0009910">
    <property type="term" value="P:negative regulation of flower development"/>
    <property type="evidence" value="ECO:0007669"/>
    <property type="project" value="InterPro"/>
</dbReference>
<sequence>MDASFMDDSNSNRSQENLASQSREAALHDLRYIELGVTDDRQESGKCHHFSIRGYVSEVRKSNREICWPFQIIDSHHKLEEHANLLPPMVVTEFRWWGCKSCLRKVHTAEAAIENGTAMSSDNLENGKLKTDGISVHGNPVVQSHAHARSSVSDFQVTSGDTIPGECSVKEDSLINVKDVHFQLSVGCHETDNESIIAGIQKHEAPFGLSEGNQNLLSEIPACGGMNCKSPSKEESDATEIRKAAVVSETRETGCIRSDYDTTSISGRTLNASHGFLETEQRALQGENVHNINTTELEGTKLGCRISEGELNTGILASIDNSAYVFRPKLDQDARKSNMIETTEVLQGVNCSVQRTSKFNIEGLEGSTHKESKCNGDLVRGQDDSQSDPSQLDTLNVNLHRRKSRKVRMLNDVIKREILGLSRQVPLSYKDEVIQSRYESNLEPGAPKAEKAAADCSLNVVSKEKEREHFVSKKRKEFPDCEDEGPSLMHWLRKVPKKVKIQKRDEQDKPADNASVTSQSVTDASSGECLHSRVQVCGAGEDNNGKISEGEMTMNTTQVNAVHPHVRLQQVTINSNHAVIERETAKGVNVGKAFSKVVFNNPTLYPGQEHHDGPCKNVFMHKKQQTSCEVLHGTSYQINGPKDSFGTSEYRSPNVYKGSQQISRKRSVRGKNGAAEQAADGTPVIHEVAAVSSTPIREKQAVTDCTPVIHEVTDVSSTQIREKQAAILIREKKAAIPTEQPAISLFVKQVDPPVSEKQTVVDGIPIEILELLQSNYHRNHQLSSGHSAGRVIESSQTNKNVRDGTLCRSLNLTESNSTAVHPSKNKKKLGLYSKSGEIGNSAIAIGKHAGNFKKELRARSSHCSGKQKKQISEKEGQGPATFREPSDVHLCLGQPMTVSQHPNTEPIGRYCPQNHHWNKVMLQNVESCYNALAISRQHPCRCFPRGAVQINNSHKIHPGVYNTGSLPHTTVLNRNPSNVTHDSGGLKPVDASFSHLHRTRQKIDVKKRRPLLAGNVYLEAGKECCSKVTPPLDLYANDTMSAMHLLRLMDPAVGSASTLCPPGNNDQADFLGKFKHCENRYQKEFVGLDIVRRPKDNSPGILEHQIQNQTSSLNLMSPVPRYGALQSFSQKRNSSGSNNFNALYEFKAINPSKDAFFWKTGGKEKRKSSHLATQLKPSEKRSLSMDRHSQDRLQKSLNSASHPKLPEARENLIQVECKNKEEVKFSVSSSCQAELCVVNRNPADFSIPDENNVYMIRSEDLKPRSASPNQNKQFVI</sequence>
<feature type="compositionally biased region" description="Basic and acidic residues" evidence="1">
    <location>
        <begin position="1177"/>
        <end position="1194"/>
    </location>
</feature>
<accession>A0A1D1XQI8</accession>
<dbReference type="InterPro" id="IPR034583">
    <property type="entry name" value="EMF1"/>
</dbReference>
<feature type="compositionally biased region" description="Basic and acidic residues" evidence="1">
    <location>
        <begin position="502"/>
        <end position="511"/>
    </location>
</feature>
<proteinExistence type="predicted"/>
<dbReference type="GO" id="GO:0048367">
    <property type="term" value="P:shoot system development"/>
    <property type="evidence" value="ECO:0007669"/>
    <property type="project" value="InterPro"/>
</dbReference>